<dbReference type="PANTHER" id="PTHR21250">
    <property type="entry name" value="PRE-RRNA-PROCESSING PROTEIN TSR2 HOMOLOG"/>
    <property type="match status" value="1"/>
</dbReference>
<dbReference type="GO" id="GO:0006364">
    <property type="term" value="P:rRNA processing"/>
    <property type="evidence" value="ECO:0007669"/>
    <property type="project" value="UniProtKB-KW"/>
</dbReference>
<evidence type="ECO:0000256" key="2">
    <source>
        <dbReference type="ARBA" id="ARBA00006524"/>
    </source>
</evidence>
<dbReference type="Proteomes" id="UP000504631">
    <property type="component" value="Unplaced"/>
</dbReference>
<dbReference type="Pfam" id="PF10273">
    <property type="entry name" value="WGG"/>
    <property type="match status" value="1"/>
</dbReference>
<evidence type="ECO:0000256" key="1">
    <source>
        <dbReference type="ARBA" id="ARBA00002210"/>
    </source>
</evidence>
<keyword evidence="4" id="KW-0698">rRNA processing</keyword>
<accession>A0A6J3KVN8</accession>
<organism evidence="6 7">
    <name type="scientific">Bombus vosnesenskii</name>
    <dbReference type="NCBI Taxonomy" id="207650"/>
    <lineage>
        <taxon>Eukaryota</taxon>
        <taxon>Metazoa</taxon>
        <taxon>Ecdysozoa</taxon>
        <taxon>Arthropoda</taxon>
        <taxon>Hexapoda</taxon>
        <taxon>Insecta</taxon>
        <taxon>Pterygota</taxon>
        <taxon>Neoptera</taxon>
        <taxon>Endopterygota</taxon>
        <taxon>Hymenoptera</taxon>
        <taxon>Apocrita</taxon>
        <taxon>Aculeata</taxon>
        <taxon>Apoidea</taxon>
        <taxon>Anthophila</taxon>
        <taxon>Apidae</taxon>
        <taxon>Bombus</taxon>
        <taxon>Pyrobombus</taxon>
    </lineage>
</organism>
<dbReference type="KEGG" id="bvk:117237371"/>
<evidence type="ECO:0000256" key="4">
    <source>
        <dbReference type="ARBA" id="ARBA00022552"/>
    </source>
</evidence>
<evidence type="ECO:0000313" key="6">
    <source>
        <dbReference type="Proteomes" id="UP000504631"/>
    </source>
</evidence>
<evidence type="ECO:0000256" key="5">
    <source>
        <dbReference type="SAM" id="MobiDB-lite"/>
    </source>
</evidence>
<reference evidence="7" key="1">
    <citation type="submission" date="2025-08" db="UniProtKB">
        <authorList>
            <consortium name="RefSeq"/>
        </authorList>
    </citation>
    <scope>IDENTIFICATION</scope>
    <source>
        <tissue evidence="7">Muscle</tissue>
    </source>
</reference>
<proteinExistence type="inferred from homology"/>
<gene>
    <name evidence="7" type="primary">LOC117237371</name>
</gene>
<evidence type="ECO:0000313" key="7">
    <source>
        <dbReference type="RefSeq" id="XP_033357160.1"/>
    </source>
</evidence>
<comment type="function">
    <text evidence="1">May be involved in 20S pre-rRNA processing.</text>
</comment>
<comment type="similarity">
    <text evidence="2">Belongs to the TSR2 family.</text>
</comment>
<dbReference type="RefSeq" id="XP_033357160.1">
    <property type="nucleotide sequence ID" value="XM_033501269.1"/>
</dbReference>
<keyword evidence="6" id="KW-1185">Reference proteome</keyword>
<feature type="region of interest" description="Disordered" evidence="5">
    <location>
        <begin position="130"/>
        <end position="159"/>
    </location>
</feature>
<evidence type="ECO:0000256" key="3">
    <source>
        <dbReference type="ARBA" id="ARBA00017551"/>
    </source>
</evidence>
<protein>
    <recommendedName>
        <fullName evidence="3">Pre-rRNA-processing protein TSR2 homolog</fullName>
    </recommendedName>
</protein>
<dbReference type="AlphaFoldDB" id="A0A6J3KVN8"/>
<sequence>MSNTKEFFLSVIQRIFSNWTALRMAVEHGMGAKGMAINFCFYMTEVMYMNESLNSSEIANELEDYMDEHFNTELQDDSAMQVAEELLKFYRYCTENAENLVTIELAKLPPLQPWLVTNEPAKRIQTSCAIENDSSEEEETSDGMQVVDEWTEVRGRRNR</sequence>
<name>A0A6J3KVN8_9HYME</name>
<dbReference type="GeneID" id="117237371"/>
<dbReference type="InterPro" id="IPR019398">
    <property type="entry name" value="Pre-rRNA_process_TSR2"/>
</dbReference>